<comment type="caution">
    <text evidence="1">The sequence shown here is derived from an EMBL/GenBank/DDBJ whole genome shotgun (WGS) entry which is preliminary data.</text>
</comment>
<protein>
    <submittedName>
        <fullName evidence="1">Uncharacterized protein</fullName>
    </submittedName>
</protein>
<accession>A0ABP9YUK8</accession>
<evidence type="ECO:0000313" key="2">
    <source>
        <dbReference type="Proteomes" id="UP001473302"/>
    </source>
</evidence>
<evidence type="ECO:0000313" key="1">
    <source>
        <dbReference type="EMBL" id="GAA5810548.1"/>
    </source>
</evidence>
<sequence>MNYFPSPPNSPYLGAFSHQQQEHVMCGDCNKTLGSDWFCSDCHKKCNTCNRFLGQDEYCTRCWSFDPKNQQFSRKLNKYYSSSSFIPDCLNTSEFSGLPTPSNSTGSTEPKLLTRPFTYNI</sequence>
<organism evidence="1 2">
    <name type="scientific">Mucor flavus</name>
    <dbReference type="NCBI Taxonomy" id="439312"/>
    <lineage>
        <taxon>Eukaryota</taxon>
        <taxon>Fungi</taxon>
        <taxon>Fungi incertae sedis</taxon>
        <taxon>Mucoromycota</taxon>
        <taxon>Mucoromycotina</taxon>
        <taxon>Mucoromycetes</taxon>
        <taxon>Mucorales</taxon>
        <taxon>Mucorineae</taxon>
        <taxon>Mucoraceae</taxon>
        <taxon>Mucor</taxon>
    </lineage>
</organism>
<keyword evidence="2" id="KW-1185">Reference proteome</keyword>
<dbReference type="Proteomes" id="UP001473302">
    <property type="component" value="Unassembled WGS sequence"/>
</dbReference>
<gene>
    <name evidence="1" type="ORF">MFLAVUS_003971</name>
</gene>
<reference evidence="1 2" key="1">
    <citation type="submission" date="2024-04" db="EMBL/GenBank/DDBJ databases">
        <title>genome sequences of Mucor flavus KT1a and Helicostylum pulchrum KT1b strains isolated from the surface of a dry-aged beef.</title>
        <authorList>
            <person name="Toyotome T."/>
            <person name="Hosono M."/>
            <person name="Torimaru M."/>
            <person name="Fukuda K."/>
            <person name="Mikami N."/>
        </authorList>
    </citation>
    <scope>NUCLEOTIDE SEQUENCE [LARGE SCALE GENOMIC DNA]</scope>
    <source>
        <strain evidence="1 2">KT1a</strain>
    </source>
</reference>
<proteinExistence type="predicted"/>
<name>A0ABP9YUK8_9FUNG</name>
<dbReference type="EMBL" id="BAABUK010000007">
    <property type="protein sequence ID" value="GAA5810548.1"/>
    <property type="molecule type" value="Genomic_DNA"/>
</dbReference>